<sequence length="129" mass="14833">MGFILCALFNKEADFTCGFRAFVKAIGDKPHSHYFFKEFYIGIEVVFGHYSNSNYFILPTNPVKQCGVGLVYKQDMELMEELNQANAQCCSSSRVITYEGWDGVHHGYVNSKRSRDECDDECHDEFDDD</sequence>
<protein>
    <submittedName>
        <fullName evidence="1">Uncharacterized protein</fullName>
    </submittedName>
</protein>
<dbReference type="EMBL" id="LRBV02000007">
    <property type="status" value="NOT_ANNOTATED_CDS"/>
    <property type="molecule type" value="Genomic_DNA"/>
</dbReference>
<dbReference type="AlphaFoldDB" id="A0A7N2M792"/>
<proteinExistence type="predicted"/>
<organism evidence="1 2">
    <name type="scientific">Quercus lobata</name>
    <name type="common">Valley oak</name>
    <dbReference type="NCBI Taxonomy" id="97700"/>
    <lineage>
        <taxon>Eukaryota</taxon>
        <taxon>Viridiplantae</taxon>
        <taxon>Streptophyta</taxon>
        <taxon>Embryophyta</taxon>
        <taxon>Tracheophyta</taxon>
        <taxon>Spermatophyta</taxon>
        <taxon>Magnoliopsida</taxon>
        <taxon>eudicotyledons</taxon>
        <taxon>Gunneridae</taxon>
        <taxon>Pentapetalae</taxon>
        <taxon>rosids</taxon>
        <taxon>fabids</taxon>
        <taxon>Fagales</taxon>
        <taxon>Fagaceae</taxon>
        <taxon>Quercus</taxon>
    </lineage>
</organism>
<accession>A0A7N2M792</accession>
<dbReference type="Gramene" id="QL07p047174:mrna">
    <property type="protein sequence ID" value="QL07p047174:mrna"/>
    <property type="gene ID" value="QL07p047174"/>
</dbReference>
<dbReference type="InParanoid" id="A0A7N2M792"/>
<dbReference type="EnsemblPlants" id="QL07p047174:mrna">
    <property type="protein sequence ID" value="QL07p047174:mrna"/>
    <property type="gene ID" value="QL07p047174"/>
</dbReference>
<name>A0A7N2M792_QUELO</name>
<evidence type="ECO:0000313" key="1">
    <source>
        <dbReference type="EnsemblPlants" id="QL07p047174:mrna"/>
    </source>
</evidence>
<evidence type="ECO:0000313" key="2">
    <source>
        <dbReference type="Proteomes" id="UP000594261"/>
    </source>
</evidence>
<keyword evidence="2" id="KW-1185">Reference proteome</keyword>
<reference evidence="1" key="2">
    <citation type="submission" date="2021-01" db="UniProtKB">
        <authorList>
            <consortium name="EnsemblPlants"/>
        </authorList>
    </citation>
    <scope>IDENTIFICATION</scope>
</reference>
<dbReference type="Proteomes" id="UP000594261">
    <property type="component" value="Chromosome 7"/>
</dbReference>
<reference evidence="1 2" key="1">
    <citation type="journal article" date="2016" name="G3 (Bethesda)">
        <title>First Draft Assembly and Annotation of the Genome of a California Endemic Oak Quercus lobata Nee (Fagaceae).</title>
        <authorList>
            <person name="Sork V.L."/>
            <person name="Fitz-Gibbon S.T."/>
            <person name="Puiu D."/>
            <person name="Crepeau M."/>
            <person name="Gugger P.F."/>
            <person name="Sherman R."/>
            <person name="Stevens K."/>
            <person name="Langley C.H."/>
            <person name="Pellegrini M."/>
            <person name="Salzberg S.L."/>
        </authorList>
    </citation>
    <scope>NUCLEOTIDE SEQUENCE [LARGE SCALE GENOMIC DNA]</scope>
    <source>
        <strain evidence="1 2">cv. SW786</strain>
    </source>
</reference>